<keyword evidence="1" id="KW-0812">Transmembrane</keyword>
<feature type="transmembrane region" description="Helical" evidence="1">
    <location>
        <begin position="12"/>
        <end position="29"/>
    </location>
</feature>
<dbReference type="InterPro" id="IPR027463">
    <property type="entry name" value="AcrB_DN_DC_subdom"/>
</dbReference>
<feature type="transmembrane region" description="Helical" evidence="1">
    <location>
        <begin position="386"/>
        <end position="410"/>
    </location>
</feature>
<dbReference type="Gene3D" id="3.30.70.1440">
    <property type="entry name" value="Multidrug efflux transporter AcrB pore domain"/>
    <property type="match status" value="1"/>
</dbReference>
<dbReference type="Gene3D" id="3.30.70.1430">
    <property type="entry name" value="Multidrug efflux transporter AcrB pore domain"/>
    <property type="match status" value="2"/>
</dbReference>
<accession>A0A964V165</accession>
<keyword evidence="1" id="KW-0472">Membrane</keyword>
<dbReference type="Proteomes" id="UP000713222">
    <property type="component" value="Unassembled WGS sequence"/>
</dbReference>
<organism evidence="2 3">
    <name type="scientific">Candidatus Fonsibacter lacus</name>
    <dbReference type="NCBI Taxonomy" id="2576439"/>
    <lineage>
        <taxon>Bacteria</taxon>
        <taxon>Pseudomonadati</taxon>
        <taxon>Pseudomonadota</taxon>
        <taxon>Alphaproteobacteria</taxon>
        <taxon>Candidatus Pelagibacterales</taxon>
        <taxon>Candidatus Pelagibacterales incertae sedis</taxon>
        <taxon>Candidatus Fonsibacter</taxon>
    </lineage>
</organism>
<dbReference type="AlphaFoldDB" id="A0A964V165"/>
<feature type="transmembrane region" description="Helical" evidence="1">
    <location>
        <begin position="882"/>
        <end position="902"/>
    </location>
</feature>
<feature type="non-terminal residue" evidence="2">
    <location>
        <position position="963"/>
    </location>
</feature>
<comment type="caution">
    <text evidence="2">The sequence shown here is derived from an EMBL/GenBank/DDBJ whole genome shotgun (WGS) entry which is preliminary data.</text>
</comment>
<dbReference type="InterPro" id="IPR001036">
    <property type="entry name" value="Acrflvin-R"/>
</dbReference>
<evidence type="ECO:0000313" key="3">
    <source>
        <dbReference type="Proteomes" id="UP000713222"/>
    </source>
</evidence>
<reference evidence="2" key="1">
    <citation type="submission" date="2018-10" db="EMBL/GenBank/DDBJ databases">
        <title>Iterative Subtractive Binning of Freshwater Chronoseries Metagenomes Recovers Nearly Complete Genomes from over Four Hundred Novel Species.</title>
        <authorList>
            <person name="Rodriguez-R L.M."/>
            <person name="Tsementzi D."/>
            <person name="Luo C."/>
            <person name="Konstantinidis K.T."/>
        </authorList>
    </citation>
    <scope>NUCLEOTIDE SEQUENCE</scope>
    <source>
        <strain evidence="2">WB7_6_001</strain>
    </source>
</reference>
<dbReference type="SUPFAM" id="SSF82866">
    <property type="entry name" value="Multidrug efflux transporter AcrB transmembrane domain"/>
    <property type="match status" value="2"/>
</dbReference>
<feature type="transmembrane region" description="Helical" evidence="1">
    <location>
        <begin position="334"/>
        <end position="353"/>
    </location>
</feature>
<dbReference type="GO" id="GO:0005886">
    <property type="term" value="C:plasma membrane"/>
    <property type="evidence" value="ECO:0007669"/>
    <property type="project" value="TreeGrafter"/>
</dbReference>
<gene>
    <name evidence="2" type="ORF">EBV32_04575</name>
</gene>
<dbReference type="Gene3D" id="3.30.2090.10">
    <property type="entry name" value="Multidrug efflux transporter AcrB TolC docking domain, DN and DC subdomains"/>
    <property type="match status" value="2"/>
</dbReference>
<evidence type="ECO:0000256" key="1">
    <source>
        <dbReference type="SAM" id="Phobius"/>
    </source>
</evidence>
<keyword evidence="1" id="KW-1133">Transmembrane helix</keyword>
<feature type="transmembrane region" description="Helical" evidence="1">
    <location>
        <begin position="431"/>
        <end position="451"/>
    </location>
</feature>
<dbReference type="Pfam" id="PF00873">
    <property type="entry name" value="ACR_tran"/>
    <property type="match status" value="1"/>
</dbReference>
<proteinExistence type="predicted"/>
<feature type="transmembrane region" description="Helical" evidence="1">
    <location>
        <begin position="856"/>
        <end position="875"/>
    </location>
</feature>
<dbReference type="PANTHER" id="PTHR32063">
    <property type="match status" value="1"/>
</dbReference>
<dbReference type="PANTHER" id="PTHR32063:SF14">
    <property type="entry name" value="BLL4319 PROTEIN"/>
    <property type="match status" value="1"/>
</dbReference>
<protein>
    <submittedName>
        <fullName evidence="2">Efflux RND transporter permease subunit</fullName>
    </submittedName>
</protein>
<dbReference type="SUPFAM" id="SSF82693">
    <property type="entry name" value="Multidrug efflux transporter AcrB pore domain, PN1, PN2, PC1 and PC2 subdomains"/>
    <property type="match status" value="3"/>
</dbReference>
<dbReference type="GO" id="GO:0042910">
    <property type="term" value="F:xenobiotic transmembrane transporter activity"/>
    <property type="evidence" value="ECO:0007669"/>
    <property type="project" value="TreeGrafter"/>
</dbReference>
<feature type="transmembrane region" description="Helical" evidence="1">
    <location>
        <begin position="463"/>
        <end position="486"/>
    </location>
</feature>
<feature type="transmembrane region" description="Helical" evidence="1">
    <location>
        <begin position="908"/>
        <end position="929"/>
    </location>
</feature>
<dbReference type="Gene3D" id="3.30.70.1320">
    <property type="entry name" value="Multidrug efflux transporter AcrB pore domain like"/>
    <property type="match status" value="1"/>
</dbReference>
<evidence type="ECO:0000313" key="2">
    <source>
        <dbReference type="EMBL" id="NBN88342.1"/>
    </source>
</evidence>
<name>A0A964V165_9PROT</name>
<sequence length="963" mass="107034">MFLTDISIKRPVFATVMSIVLVIFGLVIFNKIAVRELPDIDPSIVTVRTLYKGASAEIVDSQITQKIEDIVGGTPGLATIDSRSEDGRSVVRMEFEPGVSVDEATNDIRDRVSRIIDFLPDNAGRPEIFKTSEGNQVAIWLRLRSQNLNDLELSDYASRYLKDYFSSVDGVGQIILSGEKEISLRVWINPSALSARDLTVSDIESVLLKENIELPAGRLESKRIDLNIKVDKNYKNVEDFKNLPIKRARDGSLVRLKDVARVELGPLNLRTLFKGNGFPVVGIGIYQQSNSNTIAVVDGIKKKLTEVKKNLPEGVQLDVAFDRSNYIRVAVNEVYITLFISVVLVVGVIYLFLGNLTSVIIPTLAIPVSLISTFLLIYAANFSLNLFTLMALVIAIGLVVDDAIVMLENIYRRVEAGETPLIASYKGASQVSFAIIATTVVLIAVFVPLIFVKGIVGKLFTELALTLSFSIVISAFVALTLSPMLASKYLKLSHSKPNFLRKFDTYLDKFSNFYFETLLLLLYKKKEIIIFLVGILISVIILFKITPKELIPPEDRGVFYVVIQAPDGSGFEYTKEKTENIEKIFLGDLGKGLYREILARVPGFQSGIDQVNTGFLVVLLEDWGKRKKFSNQNLGGIFQQLNSFPGVKAFPIMPQGLRGGAGEKPVQFVLKGNTYEELIKWKEILKTEVIKNKNLVNVDDDLDLTKPQLKIKINTDKAADLGVSIDSIAKTIETMFGSKEVTKYTKEGREYSVMLQADVKNRQEPSNLNKVAVRSSSGKLVPLTSVATFYEESTYTSLNRYNRQRAVTISARLVGNYTISEALNYLENVAKEKLPPTARIDYKGESLEFKNTSSDIYFIFILALFTAYLSLAAQFESWKHPLTIMLTVPLAILGGIIGLWIIGSSLNIYSQIALIVLIGLAAKNGILIVEFANQLRTQGLQLKEAIIESCRVRLRPILMTSVA</sequence>
<dbReference type="Gene3D" id="1.20.1640.10">
    <property type="entry name" value="Multidrug efflux transporter AcrB transmembrane domain"/>
    <property type="match status" value="2"/>
</dbReference>
<dbReference type="PRINTS" id="PR00702">
    <property type="entry name" value="ACRIFLAVINRP"/>
</dbReference>
<dbReference type="EMBL" id="RGET01000096">
    <property type="protein sequence ID" value="NBN88342.1"/>
    <property type="molecule type" value="Genomic_DNA"/>
</dbReference>
<dbReference type="SUPFAM" id="SSF82714">
    <property type="entry name" value="Multidrug efflux transporter AcrB TolC docking domain, DN and DC subdomains"/>
    <property type="match status" value="2"/>
</dbReference>
<feature type="transmembrane region" description="Helical" evidence="1">
    <location>
        <begin position="528"/>
        <end position="546"/>
    </location>
</feature>
<feature type="transmembrane region" description="Helical" evidence="1">
    <location>
        <begin position="360"/>
        <end position="380"/>
    </location>
</feature>